<keyword evidence="4" id="KW-1185">Reference proteome</keyword>
<keyword evidence="2" id="KW-1133">Transmembrane helix</keyword>
<organism evidence="3 4">
    <name type="scientific">Cognatishimia maritima</name>
    <dbReference type="NCBI Taxonomy" id="870908"/>
    <lineage>
        <taxon>Bacteria</taxon>
        <taxon>Pseudomonadati</taxon>
        <taxon>Pseudomonadota</taxon>
        <taxon>Alphaproteobacteria</taxon>
        <taxon>Rhodobacterales</taxon>
        <taxon>Paracoccaceae</taxon>
        <taxon>Cognatishimia</taxon>
    </lineage>
</organism>
<dbReference type="GO" id="GO:0005886">
    <property type="term" value="C:plasma membrane"/>
    <property type="evidence" value="ECO:0007669"/>
    <property type="project" value="TreeGrafter"/>
</dbReference>
<keyword evidence="1" id="KW-0175">Coiled coil</keyword>
<reference evidence="4" key="1">
    <citation type="submission" date="2016-11" db="EMBL/GenBank/DDBJ databases">
        <authorList>
            <person name="Varghese N."/>
            <person name="Submissions S."/>
        </authorList>
    </citation>
    <scope>NUCLEOTIDE SEQUENCE [LARGE SCALE GENOMIC DNA]</scope>
    <source>
        <strain evidence="4">DSM 28223</strain>
    </source>
</reference>
<evidence type="ECO:0000256" key="2">
    <source>
        <dbReference type="SAM" id="Phobius"/>
    </source>
</evidence>
<dbReference type="RefSeq" id="WP_242648623.1">
    <property type="nucleotide sequence ID" value="NZ_FQWM01000011.1"/>
</dbReference>
<sequence>MTQSPAPSPQAEETQALARSAFLRKRHFALLLSFLLWVVLPTFGSGVYLYTVAKDQYASYVGFAVRKEETSSAIEVLGGITDLAGTSSSDTDILFKFIKGREMIRAIDAKLDLETLYRNPADPVFGLSEGASQEALERYWNRVVKIFYDRNSGLIELRVTAFQPQAAQDVANAIVEESTRMLNALTTIAREDTTRYAREELDHSLVRLKEARQAITQFRAKTQIIDPLADTEGRMSLLNSLQTQLAAALIELDLLRQSAQSGDPRILQEERRVEVIQARIAEERQRFGSEVGTGDDTYSKLVGEYEALAVDQEFAEKSYLNALATYDAALAEAQRQSRYLATYIPPTLAEEAEYPQRFTLLLLIASGALFSWAIAALIYYSVRDRR</sequence>
<feature type="transmembrane region" description="Helical" evidence="2">
    <location>
        <begin position="28"/>
        <end position="50"/>
    </location>
</feature>
<evidence type="ECO:0000313" key="4">
    <source>
        <dbReference type="Proteomes" id="UP000184211"/>
    </source>
</evidence>
<dbReference type="PANTHER" id="PTHR32309">
    <property type="entry name" value="TYROSINE-PROTEIN KINASE"/>
    <property type="match status" value="1"/>
</dbReference>
<keyword evidence="2" id="KW-0472">Membrane</keyword>
<gene>
    <name evidence="3" type="ORF">SAMN04488044_0075</name>
</gene>
<feature type="coiled-coil region" evidence="1">
    <location>
        <begin position="238"/>
        <end position="286"/>
    </location>
</feature>
<evidence type="ECO:0000256" key="1">
    <source>
        <dbReference type="SAM" id="Coils"/>
    </source>
</evidence>
<dbReference type="AlphaFoldDB" id="A0A1M5WCQ2"/>
<accession>A0A1M5WCQ2</accession>
<dbReference type="PANTHER" id="PTHR32309:SF13">
    <property type="entry name" value="FERRIC ENTEROBACTIN TRANSPORT PROTEIN FEPE"/>
    <property type="match status" value="1"/>
</dbReference>
<name>A0A1M5WCQ2_9RHOB</name>
<keyword evidence="2" id="KW-0812">Transmembrane</keyword>
<evidence type="ECO:0000313" key="3">
    <source>
        <dbReference type="EMBL" id="SHH85230.1"/>
    </source>
</evidence>
<dbReference type="InterPro" id="IPR050445">
    <property type="entry name" value="Bact_polysacc_biosynth/exp"/>
</dbReference>
<proteinExistence type="predicted"/>
<dbReference type="EMBL" id="FQWM01000011">
    <property type="protein sequence ID" value="SHH85230.1"/>
    <property type="molecule type" value="Genomic_DNA"/>
</dbReference>
<feature type="transmembrane region" description="Helical" evidence="2">
    <location>
        <begin position="358"/>
        <end position="380"/>
    </location>
</feature>
<dbReference type="GO" id="GO:0004713">
    <property type="term" value="F:protein tyrosine kinase activity"/>
    <property type="evidence" value="ECO:0007669"/>
    <property type="project" value="TreeGrafter"/>
</dbReference>
<dbReference type="STRING" id="870908.SAMN04488044_0075"/>
<dbReference type="Proteomes" id="UP000184211">
    <property type="component" value="Unassembled WGS sequence"/>
</dbReference>
<protein>
    <submittedName>
        <fullName evidence="3">Capsular polysaccharide transport system permease protein</fullName>
    </submittedName>
</protein>